<evidence type="ECO:0000256" key="7">
    <source>
        <dbReference type="SAM" id="Phobius"/>
    </source>
</evidence>
<accession>A0AB34L1B4</accession>
<evidence type="ECO:0000313" key="8">
    <source>
        <dbReference type="EMBL" id="KAL1590177.1"/>
    </source>
</evidence>
<evidence type="ECO:0000256" key="2">
    <source>
        <dbReference type="ARBA" id="ARBA00009530"/>
    </source>
</evidence>
<dbReference type="GeneID" id="96002764"/>
<dbReference type="EMBL" id="JAAQHG020000003">
    <property type="protein sequence ID" value="KAL1590177.1"/>
    <property type="molecule type" value="Genomic_DNA"/>
</dbReference>
<keyword evidence="4 7" id="KW-1133">Transmembrane helix</keyword>
<dbReference type="GO" id="GO:0016020">
    <property type="term" value="C:membrane"/>
    <property type="evidence" value="ECO:0007669"/>
    <property type="project" value="UniProtKB-SubCell"/>
</dbReference>
<sequence>MVVIGCCEAIIAIFLPPLAVLLRSGCGVQFFINILLTLLGWLPGVIHAWFVIAAEPGLRRRHSHSHHSHSHHHSRPSSRAGHGHHHHHGHHTGRHHPRPARRSLGYDDRPVYRESYYSGGGRPRSVRSGYGPPPPPPMQETGYAYAPPRRY</sequence>
<evidence type="ECO:0000256" key="4">
    <source>
        <dbReference type="ARBA" id="ARBA00022989"/>
    </source>
</evidence>
<dbReference type="Pfam" id="PF01679">
    <property type="entry name" value="Pmp3"/>
    <property type="match status" value="1"/>
</dbReference>
<evidence type="ECO:0000256" key="6">
    <source>
        <dbReference type="SAM" id="MobiDB-lite"/>
    </source>
</evidence>
<dbReference type="PANTHER" id="PTHR21659">
    <property type="entry name" value="HYDROPHOBIC PROTEIN RCI2 LOW TEMPERATURE AND SALT RESPONSIVE PROTEIN LTI6 -RELATED"/>
    <property type="match status" value="1"/>
</dbReference>
<evidence type="ECO:0000256" key="3">
    <source>
        <dbReference type="ARBA" id="ARBA00022692"/>
    </source>
</evidence>
<feature type="transmembrane region" description="Helical" evidence="7">
    <location>
        <begin position="30"/>
        <end position="52"/>
    </location>
</feature>
<comment type="caution">
    <text evidence="8">The sequence shown here is derived from an EMBL/GenBank/DDBJ whole genome shotgun (WGS) entry which is preliminary data.</text>
</comment>
<dbReference type="Proteomes" id="UP000803884">
    <property type="component" value="Unassembled WGS sequence"/>
</dbReference>
<keyword evidence="3 7" id="KW-0812">Transmembrane</keyword>
<protein>
    <recommendedName>
        <fullName evidence="10">Plasma membrane proteolipid 3</fullName>
    </recommendedName>
</protein>
<evidence type="ECO:0000313" key="9">
    <source>
        <dbReference type="Proteomes" id="UP000803884"/>
    </source>
</evidence>
<feature type="region of interest" description="Disordered" evidence="6">
    <location>
        <begin position="61"/>
        <end position="151"/>
    </location>
</feature>
<evidence type="ECO:0008006" key="10">
    <source>
        <dbReference type="Google" id="ProtNLM"/>
    </source>
</evidence>
<dbReference type="AlphaFoldDB" id="A0AB34L1B4"/>
<dbReference type="PANTHER" id="PTHR21659:SF112">
    <property type="entry name" value="PROTEIN SNA2-RELATED"/>
    <property type="match status" value="1"/>
</dbReference>
<comment type="similarity">
    <text evidence="2">Belongs to the UPF0057 (PMP3) family.</text>
</comment>
<proteinExistence type="inferred from homology"/>
<comment type="subcellular location">
    <subcellularLocation>
        <location evidence="1">Membrane</location>
    </subcellularLocation>
</comment>
<keyword evidence="5 7" id="KW-0472">Membrane</keyword>
<gene>
    <name evidence="8" type="ORF">WHR41_01320</name>
</gene>
<evidence type="ECO:0000256" key="5">
    <source>
        <dbReference type="ARBA" id="ARBA00023136"/>
    </source>
</evidence>
<dbReference type="RefSeq" id="XP_069233282.1">
    <property type="nucleotide sequence ID" value="XM_069369926.1"/>
</dbReference>
<organism evidence="8 9">
    <name type="scientific">Cladosporium halotolerans</name>
    <dbReference type="NCBI Taxonomy" id="1052096"/>
    <lineage>
        <taxon>Eukaryota</taxon>
        <taxon>Fungi</taxon>
        <taxon>Dikarya</taxon>
        <taxon>Ascomycota</taxon>
        <taxon>Pezizomycotina</taxon>
        <taxon>Dothideomycetes</taxon>
        <taxon>Dothideomycetidae</taxon>
        <taxon>Cladosporiales</taxon>
        <taxon>Cladosporiaceae</taxon>
        <taxon>Cladosporium</taxon>
    </lineage>
</organism>
<dbReference type="PROSITE" id="PS01309">
    <property type="entry name" value="UPF0057"/>
    <property type="match status" value="1"/>
</dbReference>
<keyword evidence="9" id="KW-1185">Reference proteome</keyword>
<dbReference type="InterPro" id="IPR000612">
    <property type="entry name" value="PMP3"/>
</dbReference>
<name>A0AB34L1B4_9PEZI</name>
<feature type="compositionally biased region" description="Basic residues" evidence="6">
    <location>
        <begin position="61"/>
        <end position="101"/>
    </location>
</feature>
<evidence type="ECO:0000256" key="1">
    <source>
        <dbReference type="ARBA" id="ARBA00004370"/>
    </source>
</evidence>
<reference evidence="8 9" key="1">
    <citation type="journal article" date="2020" name="Microbiol. Resour. Announc.">
        <title>Draft Genome Sequence of a Cladosporium Species Isolated from the Mesophotic Ascidian Didemnum maculosum.</title>
        <authorList>
            <person name="Gioti A."/>
            <person name="Siaperas R."/>
            <person name="Nikolaivits E."/>
            <person name="Le Goff G."/>
            <person name="Ouazzani J."/>
            <person name="Kotoulas G."/>
            <person name="Topakas E."/>
        </authorList>
    </citation>
    <scope>NUCLEOTIDE SEQUENCE [LARGE SCALE GENOMIC DNA]</scope>
    <source>
        <strain evidence="8 9">TM138-S3</strain>
    </source>
</reference>